<reference evidence="1" key="1">
    <citation type="submission" date="2014-09" db="EMBL/GenBank/DDBJ databases">
        <title>Draft genome sequence of an oleaginous Mucoromycotina fungus Mucor ambiguus NBRC6742.</title>
        <authorList>
            <person name="Takeda I."/>
            <person name="Yamane N."/>
            <person name="Morita T."/>
            <person name="Tamano K."/>
            <person name="Machida M."/>
            <person name="Baker S."/>
            <person name="Koike H."/>
        </authorList>
    </citation>
    <scope>NUCLEOTIDE SEQUENCE</scope>
    <source>
        <strain evidence="1">NBRC 6742</strain>
    </source>
</reference>
<dbReference type="EMBL" id="DF836735">
    <property type="protein sequence ID" value="GAN11003.1"/>
    <property type="molecule type" value="Genomic_DNA"/>
</dbReference>
<gene>
    <name evidence="1" type="ORF">MAM1_0446d10555</name>
</gene>
<dbReference type="STRING" id="91626.A0A0C9N8K1"/>
<evidence type="ECO:0000313" key="1">
    <source>
        <dbReference type="EMBL" id="GAN11003.1"/>
    </source>
</evidence>
<dbReference type="OrthoDB" id="429813at2759"/>
<evidence type="ECO:0000313" key="2">
    <source>
        <dbReference type="Proteomes" id="UP000053815"/>
    </source>
</evidence>
<organism evidence="1">
    <name type="scientific">Mucor ambiguus</name>
    <dbReference type="NCBI Taxonomy" id="91626"/>
    <lineage>
        <taxon>Eukaryota</taxon>
        <taxon>Fungi</taxon>
        <taxon>Fungi incertae sedis</taxon>
        <taxon>Mucoromycota</taxon>
        <taxon>Mucoromycotina</taxon>
        <taxon>Mucoromycetes</taxon>
        <taxon>Mucorales</taxon>
        <taxon>Mucorineae</taxon>
        <taxon>Mucoraceae</taxon>
        <taxon>Mucor</taxon>
    </lineage>
</organism>
<dbReference type="AlphaFoldDB" id="A0A0C9N8K1"/>
<protein>
    <submittedName>
        <fullName evidence="1">Uncharacterized protein</fullName>
    </submittedName>
</protein>
<keyword evidence="2" id="KW-1185">Reference proteome</keyword>
<sequence>MLSSTSLKSKLKSMLNAMKQSGIQFEEVSVEEWIKVLSQHEDNPAYKLISFDESAFKDLTHCPHWNTDKTIKTTH</sequence>
<proteinExistence type="predicted"/>
<dbReference type="Proteomes" id="UP000053815">
    <property type="component" value="Unassembled WGS sequence"/>
</dbReference>
<name>A0A0C9N8K1_9FUNG</name>
<accession>A0A0C9N8K1</accession>